<protein>
    <recommendedName>
        <fullName evidence="1">Myotubularin phosphatase domain-containing protein</fullName>
    </recommendedName>
</protein>
<dbReference type="GO" id="GO:0046856">
    <property type="term" value="P:phosphatidylinositol dephosphorylation"/>
    <property type="evidence" value="ECO:0007669"/>
    <property type="project" value="TreeGrafter"/>
</dbReference>
<sequence>MEGFEVLVEKEWISFGHKFHDRLAPGREKYFAHNEACPVFQQWIECVWQVQRQFPCAFEFNENFLLFLVDSLLSGTFGNFSFNCEKEVSLMFCCSCCSVLLFPFFFGSPFSPNRGNRLGCTKKRTQFGISLASALTSKTLNLSLKMTNLYSQP</sequence>
<reference evidence="2" key="1">
    <citation type="submission" date="2021-01" db="EMBL/GenBank/DDBJ databases">
        <authorList>
            <person name="Corre E."/>
            <person name="Pelletier E."/>
            <person name="Niang G."/>
            <person name="Scheremetjew M."/>
            <person name="Finn R."/>
            <person name="Kale V."/>
            <person name="Holt S."/>
            <person name="Cochrane G."/>
            <person name="Meng A."/>
            <person name="Brown T."/>
            <person name="Cohen L."/>
        </authorList>
    </citation>
    <scope>NUCLEOTIDE SEQUENCE</scope>
    <source>
        <strain evidence="2">SoJaBio B1-5/56/2</strain>
    </source>
</reference>
<evidence type="ECO:0000259" key="1">
    <source>
        <dbReference type="PROSITE" id="PS51339"/>
    </source>
</evidence>
<name>A0A7S4UQW7_9EUKA</name>
<dbReference type="Pfam" id="PF06602">
    <property type="entry name" value="Myotub-related"/>
    <property type="match status" value="1"/>
</dbReference>
<accession>A0A7S4UQW7</accession>
<gene>
    <name evidence="2" type="ORF">NAES01612_LOCUS19154</name>
</gene>
<feature type="domain" description="Myotubularin phosphatase" evidence="1">
    <location>
        <begin position="1"/>
        <end position="153"/>
    </location>
</feature>
<dbReference type="InterPro" id="IPR010569">
    <property type="entry name" value="Myotubularin-like_Pase_dom"/>
</dbReference>
<dbReference type="InterPro" id="IPR029021">
    <property type="entry name" value="Prot-tyrosine_phosphatase-like"/>
</dbReference>
<proteinExistence type="predicted"/>
<dbReference type="AlphaFoldDB" id="A0A7S4UQW7"/>
<dbReference type="PANTHER" id="PTHR10807:SF128">
    <property type="entry name" value="PHOSPHATIDYLINOSITOL-3,5-BISPHOSPHATE 3-PHOSPHATASE"/>
    <property type="match status" value="1"/>
</dbReference>
<dbReference type="InterPro" id="IPR030564">
    <property type="entry name" value="Myotubularin"/>
</dbReference>
<dbReference type="SUPFAM" id="SSF52799">
    <property type="entry name" value="(Phosphotyrosine protein) phosphatases II"/>
    <property type="match status" value="1"/>
</dbReference>
<dbReference type="EMBL" id="HBKR01029286">
    <property type="protein sequence ID" value="CAE2323903.1"/>
    <property type="molecule type" value="Transcribed_RNA"/>
</dbReference>
<evidence type="ECO:0000313" key="2">
    <source>
        <dbReference type="EMBL" id="CAE2323903.1"/>
    </source>
</evidence>
<organism evidence="2">
    <name type="scientific">Paramoeba aestuarina</name>
    <dbReference type="NCBI Taxonomy" id="180227"/>
    <lineage>
        <taxon>Eukaryota</taxon>
        <taxon>Amoebozoa</taxon>
        <taxon>Discosea</taxon>
        <taxon>Flabellinia</taxon>
        <taxon>Dactylopodida</taxon>
        <taxon>Paramoebidae</taxon>
        <taxon>Paramoeba</taxon>
    </lineage>
</organism>
<dbReference type="GO" id="GO:0005737">
    <property type="term" value="C:cytoplasm"/>
    <property type="evidence" value="ECO:0007669"/>
    <property type="project" value="TreeGrafter"/>
</dbReference>
<dbReference type="PANTHER" id="PTHR10807">
    <property type="entry name" value="MYOTUBULARIN-RELATED"/>
    <property type="match status" value="1"/>
</dbReference>
<dbReference type="GO" id="GO:0004438">
    <property type="term" value="F:phosphatidylinositol-3-phosphate phosphatase activity"/>
    <property type="evidence" value="ECO:0007669"/>
    <property type="project" value="TreeGrafter"/>
</dbReference>
<dbReference type="PROSITE" id="PS51339">
    <property type="entry name" value="PPASE_MYOTUBULARIN"/>
    <property type="match status" value="1"/>
</dbReference>
<dbReference type="GO" id="GO:0016020">
    <property type="term" value="C:membrane"/>
    <property type="evidence" value="ECO:0007669"/>
    <property type="project" value="TreeGrafter"/>
</dbReference>